<dbReference type="InParanoid" id="A0A2S8SQT7"/>
<reference evidence="2 3" key="1">
    <citation type="journal article" date="2018" name="Syst. Appl. Microbiol.">
        <title>Abditibacterium utsteinense sp. nov., the first cultivated member of candidate phylum FBP, isolated from ice-free Antarctic soil samples.</title>
        <authorList>
            <person name="Tahon G."/>
            <person name="Tytgat B."/>
            <person name="Lebbe L."/>
            <person name="Carlier A."/>
            <person name="Willems A."/>
        </authorList>
    </citation>
    <scope>NUCLEOTIDE SEQUENCE [LARGE SCALE GENOMIC DNA]</scope>
    <source>
        <strain evidence="2 3">LMG 29911</strain>
    </source>
</reference>
<dbReference type="PANTHER" id="PTHR35149">
    <property type="entry name" value="SLL5132 PROTEIN"/>
    <property type="match status" value="1"/>
</dbReference>
<sequence>MNPVARQKSGTSLQDVMAGIGKLMIVEVSLDHGVDNPQLIFESLNSTGRDLSKADLIRNFVLMRFDAATQEQLYRAHWQPMEKGFLNLEDGVWLDYYAAWFDSFARDYLTLKTGTIPTIKRVYEEFKLYALRSDTPAIPDIIADLQRFANHYVRLGFAHETNAELRELMRDINTIEVYVAYPFLLRVMDDFKAGKITRDALRDVLRLVESYVFRRAVCAIPTQSLNKTFAGLYHDSGIVHIIDSVAYVAAIAAVLKGHTTYKRFPDDAEFVHELRTRDSFHTRTIRFLLDKLENYGRNEKIALTDKISVEHILPQGENLDPDWRAMLGPDWETIQAAYVHTLGNLTLTGYNSNYSARPFLEKRDLSAGGLDIGFKASPFRLNEEVRGRDVWDAAAIEARGKSLCERALLIWPSFSF</sequence>
<dbReference type="PANTHER" id="PTHR35149:SF2">
    <property type="entry name" value="DUF262 DOMAIN-CONTAINING PROTEIN"/>
    <property type="match status" value="1"/>
</dbReference>
<dbReference type="Proteomes" id="UP000237684">
    <property type="component" value="Unassembled WGS sequence"/>
</dbReference>
<gene>
    <name evidence="2" type="ORF">B1R32_11515</name>
</gene>
<evidence type="ECO:0000259" key="1">
    <source>
        <dbReference type="Pfam" id="PF07510"/>
    </source>
</evidence>
<proteinExistence type="predicted"/>
<feature type="domain" description="GmrSD restriction endonucleases C-terminal" evidence="1">
    <location>
        <begin position="266"/>
        <end position="405"/>
    </location>
</feature>
<accession>A0A2S8SQT7</accession>
<dbReference type="InterPro" id="IPR011089">
    <property type="entry name" value="GmrSD_C"/>
</dbReference>
<dbReference type="EMBL" id="NIGF01000015">
    <property type="protein sequence ID" value="PQV63109.1"/>
    <property type="molecule type" value="Genomic_DNA"/>
</dbReference>
<dbReference type="AlphaFoldDB" id="A0A2S8SQT7"/>
<evidence type="ECO:0000313" key="3">
    <source>
        <dbReference type="Proteomes" id="UP000237684"/>
    </source>
</evidence>
<name>A0A2S8SQT7_9BACT</name>
<protein>
    <recommendedName>
        <fullName evidence="1">GmrSD restriction endonucleases C-terminal domain-containing protein</fullName>
    </recommendedName>
</protein>
<organism evidence="2 3">
    <name type="scientific">Abditibacterium utsteinense</name>
    <dbReference type="NCBI Taxonomy" id="1960156"/>
    <lineage>
        <taxon>Bacteria</taxon>
        <taxon>Pseudomonadati</taxon>
        <taxon>Abditibacteriota</taxon>
        <taxon>Abditibacteriia</taxon>
        <taxon>Abditibacteriales</taxon>
        <taxon>Abditibacteriaceae</taxon>
        <taxon>Abditibacterium</taxon>
    </lineage>
</organism>
<dbReference type="Pfam" id="PF07510">
    <property type="entry name" value="GmrSD_C"/>
    <property type="match status" value="1"/>
</dbReference>
<evidence type="ECO:0000313" key="2">
    <source>
        <dbReference type="EMBL" id="PQV63109.1"/>
    </source>
</evidence>
<keyword evidence="3" id="KW-1185">Reference proteome</keyword>
<comment type="caution">
    <text evidence="2">The sequence shown here is derived from an EMBL/GenBank/DDBJ whole genome shotgun (WGS) entry which is preliminary data.</text>
</comment>